<proteinExistence type="predicted"/>
<evidence type="ECO:0000313" key="1">
    <source>
        <dbReference type="EMBL" id="GAU39900.1"/>
    </source>
</evidence>
<dbReference type="EMBL" id="DF973783">
    <property type="protein sequence ID" value="GAU39900.1"/>
    <property type="molecule type" value="Genomic_DNA"/>
</dbReference>
<gene>
    <name evidence="1" type="ORF">TSUD_04920</name>
</gene>
<sequence length="304" mass="35016">MMLELAELIIEDGGWLFPKEDQGEEQVISMKSSQLEFLRLWNCNLSDESLAIGLRWFANVKELYLNGSNFTILPECIEKCHFLWKLVLDNCENLLEIKGIPPSLKTFSAMNCISLTTSCTSKFLNQELHESGNTSFVFPEEEIPKWIDHQCMKGLPISFWFRNKFPAIVLCVVSPLTRDKSHYDVNMIINGKTIFYRDDEDEYECPISFHLHLFHIQIEKFDDDVDGALLENEWNHVVVDFIFEFQNSGIHVLKEKCSMMDIRFTNPENDVNMGGTGSNQLYQFQDSTIAKGEGLEMDLSVVVA</sequence>
<dbReference type="Gene3D" id="3.80.10.10">
    <property type="entry name" value="Ribonuclease Inhibitor"/>
    <property type="match status" value="1"/>
</dbReference>
<reference evidence="2" key="1">
    <citation type="journal article" date="2017" name="Front. Plant Sci.">
        <title>Climate Clever Clovers: New Paradigm to Reduce the Environmental Footprint of Ruminants by Breeding Low Methanogenic Forages Utilizing Haplotype Variation.</title>
        <authorList>
            <person name="Kaur P."/>
            <person name="Appels R."/>
            <person name="Bayer P.E."/>
            <person name="Keeble-Gagnere G."/>
            <person name="Wang J."/>
            <person name="Hirakawa H."/>
            <person name="Shirasawa K."/>
            <person name="Vercoe P."/>
            <person name="Stefanova K."/>
            <person name="Durmic Z."/>
            <person name="Nichols P."/>
            <person name="Revell C."/>
            <person name="Isobe S.N."/>
            <person name="Edwards D."/>
            <person name="Erskine W."/>
        </authorList>
    </citation>
    <scope>NUCLEOTIDE SEQUENCE [LARGE SCALE GENOMIC DNA]</scope>
    <source>
        <strain evidence="2">cv. Daliak</strain>
    </source>
</reference>
<protein>
    <submittedName>
        <fullName evidence="1">Uncharacterized protein</fullName>
    </submittedName>
</protein>
<keyword evidence="2" id="KW-1185">Reference proteome</keyword>
<dbReference type="Proteomes" id="UP000242715">
    <property type="component" value="Unassembled WGS sequence"/>
</dbReference>
<dbReference type="AlphaFoldDB" id="A0A2Z6NSU4"/>
<dbReference type="SUPFAM" id="SSF52047">
    <property type="entry name" value="RNI-like"/>
    <property type="match status" value="1"/>
</dbReference>
<evidence type="ECO:0000313" key="2">
    <source>
        <dbReference type="Proteomes" id="UP000242715"/>
    </source>
</evidence>
<name>A0A2Z6NSU4_TRISU</name>
<accession>A0A2Z6NSU4</accession>
<dbReference type="InterPro" id="IPR032675">
    <property type="entry name" value="LRR_dom_sf"/>
</dbReference>
<dbReference type="OrthoDB" id="1434704at2759"/>
<organism evidence="1 2">
    <name type="scientific">Trifolium subterraneum</name>
    <name type="common">Subterranean clover</name>
    <dbReference type="NCBI Taxonomy" id="3900"/>
    <lineage>
        <taxon>Eukaryota</taxon>
        <taxon>Viridiplantae</taxon>
        <taxon>Streptophyta</taxon>
        <taxon>Embryophyta</taxon>
        <taxon>Tracheophyta</taxon>
        <taxon>Spermatophyta</taxon>
        <taxon>Magnoliopsida</taxon>
        <taxon>eudicotyledons</taxon>
        <taxon>Gunneridae</taxon>
        <taxon>Pentapetalae</taxon>
        <taxon>rosids</taxon>
        <taxon>fabids</taxon>
        <taxon>Fabales</taxon>
        <taxon>Fabaceae</taxon>
        <taxon>Papilionoideae</taxon>
        <taxon>50 kb inversion clade</taxon>
        <taxon>NPAAA clade</taxon>
        <taxon>Hologalegina</taxon>
        <taxon>IRL clade</taxon>
        <taxon>Trifolieae</taxon>
        <taxon>Trifolium</taxon>
    </lineage>
</organism>